<evidence type="ECO:0000256" key="10">
    <source>
        <dbReference type="ARBA" id="ARBA00023128"/>
    </source>
</evidence>
<evidence type="ECO:0000256" key="4">
    <source>
        <dbReference type="ARBA" id="ARBA00022448"/>
    </source>
</evidence>
<keyword evidence="5 12" id="KW-0138">CF(0)</keyword>
<sequence>MPQMSPMNWLTLFFLFIMIFMIFNTLNYFSFMYTSKNKIFNKIKNSVNWKW</sequence>
<gene>
    <name evidence="14" type="primary">atp8</name>
</gene>
<evidence type="ECO:0000256" key="8">
    <source>
        <dbReference type="ARBA" id="ARBA00022989"/>
    </source>
</evidence>
<dbReference type="EMBL" id="JX412796">
    <property type="protein sequence ID" value="ALO76935.1"/>
    <property type="molecule type" value="Genomic_DNA"/>
</dbReference>
<keyword evidence="9 12" id="KW-0406">Ion transport</keyword>
<geneLocation type="mitochondrion" evidence="14"/>
<evidence type="ECO:0000313" key="14">
    <source>
        <dbReference type="EMBL" id="ALO76935.1"/>
    </source>
</evidence>
<evidence type="ECO:0000256" key="5">
    <source>
        <dbReference type="ARBA" id="ARBA00022547"/>
    </source>
</evidence>
<proteinExistence type="inferred from homology"/>
<reference evidence="14" key="1">
    <citation type="submission" date="2012-06" db="EMBL/GenBank/DDBJ databases">
        <title>Mitogenomics of the Coleoptera under dense taxon sampling.</title>
        <authorList>
            <person name="Timmermans M.J.T.N."/>
            <person name="Lim J."/>
            <person name="Dodsworth S."/>
            <person name="Haran J."/>
            <person name="Ahrens D."/>
            <person name="Bocak L."/>
            <person name="London A."/>
            <person name="Culverwell L."/>
            <person name="Vogler A.P."/>
        </authorList>
    </citation>
    <scope>NUCLEOTIDE SEQUENCE</scope>
</reference>
<dbReference type="AlphaFoldDB" id="A0A0S2MQE9"/>
<evidence type="ECO:0000256" key="13">
    <source>
        <dbReference type="SAM" id="Phobius"/>
    </source>
</evidence>
<comment type="subunit">
    <text evidence="3">F-type ATPases have 2 components, CF(1) - the catalytic core - and CF(0) - the membrane proton channel.</text>
</comment>
<evidence type="ECO:0000256" key="9">
    <source>
        <dbReference type="ARBA" id="ARBA00023065"/>
    </source>
</evidence>
<feature type="transmembrane region" description="Helical" evidence="13">
    <location>
        <begin position="12"/>
        <end position="34"/>
    </location>
</feature>
<comment type="subcellular location">
    <subcellularLocation>
        <location evidence="1 12">Mitochondrion membrane</location>
        <topology evidence="1 12">Single-pass membrane protein</topology>
    </subcellularLocation>
</comment>
<evidence type="ECO:0000256" key="2">
    <source>
        <dbReference type="ARBA" id="ARBA00008892"/>
    </source>
</evidence>
<keyword evidence="8 13" id="KW-1133">Transmembrane helix</keyword>
<comment type="similarity">
    <text evidence="2 12">Belongs to the ATPase protein 8 family.</text>
</comment>
<dbReference type="GO" id="GO:0045259">
    <property type="term" value="C:proton-transporting ATP synthase complex"/>
    <property type="evidence" value="ECO:0007669"/>
    <property type="project" value="UniProtKB-KW"/>
</dbReference>
<evidence type="ECO:0000256" key="1">
    <source>
        <dbReference type="ARBA" id="ARBA00004304"/>
    </source>
</evidence>
<dbReference type="GO" id="GO:0015078">
    <property type="term" value="F:proton transmembrane transporter activity"/>
    <property type="evidence" value="ECO:0007669"/>
    <property type="project" value="InterPro"/>
</dbReference>
<keyword evidence="6 12" id="KW-0812">Transmembrane</keyword>
<dbReference type="GO" id="GO:0015986">
    <property type="term" value="P:proton motive force-driven ATP synthesis"/>
    <property type="evidence" value="ECO:0007669"/>
    <property type="project" value="InterPro"/>
</dbReference>
<keyword evidence="10 12" id="KW-0496">Mitochondrion</keyword>
<name>A0A0S2MQE9_9COLE</name>
<keyword evidence="11 13" id="KW-0472">Membrane</keyword>
<protein>
    <recommendedName>
        <fullName evidence="12">ATP synthase complex subunit 8</fullName>
    </recommendedName>
</protein>
<keyword evidence="4 12" id="KW-0813">Transport</keyword>
<dbReference type="InterPro" id="IPR001421">
    <property type="entry name" value="ATP8_metazoa"/>
</dbReference>
<dbReference type="Pfam" id="PF00895">
    <property type="entry name" value="ATP-synt_8"/>
    <property type="match status" value="1"/>
</dbReference>
<accession>A0A0S2MQE9</accession>
<evidence type="ECO:0000256" key="3">
    <source>
        <dbReference type="ARBA" id="ARBA00011291"/>
    </source>
</evidence>
<evidence type="ECO:0000256" key="12">
    <source>
        <dbReference type="RuleBase" id="RU003661"/>
    </source>
</evidence>
<dbReference type="GO" id="GO:0031966">
    <property type="term" value="C:mitochondrial membrane"/>
    <property type="evidence" value="ECO:0007669"/>
    <property type="project" value="UniProtKB-SubCell"/>
</dbReference>
<evidence type="ECO:0000256" key="6">
    <source>
        <dbReference type="ARBA" id="ARBA00022692"/>
    </source>
</evidence>
<evidence type="ECO:0000256" key="7">
    <source>
        <dbReference type="ARBA" id="ARBA00022781"/>
    </source>
</evidence>
<evidence type="ECO:0000256" key="11">
    <source>
        <dbReference type="ARBA" id="ARBA00023136"/>
    </source>
</evidence>
<organism evidence="14">
    <name type="scientific">Oxytelus sp. OXY01</name>
    <dbReference type="NCBI Taxonomy" id="1205569"/>
    <lineage>
        <taxon>Eukaryota</taxon>
        <taxon>Metazoa</taxon>
        <taxon>Ecdysozoa</taxon>
        <taxon>Arthropoda</taxon>
        <taxon>Hexapoda</taxon>
        <taxon>Insecta</taxon>
        <taxon>Pterygota</taxon>
        <taxon>Neoptera</taxon>
        <taxon>Endopterygota</taxon>
        <taxon>Coleoptera</taxon>
        <taxon>Polyphaga</taxon>
        <taxon>Staphyliniformia</taxon>
        <taxon>Staphylinidae</taxon>
        <taxon>Oxytelinae group</taxon>
        <taxon>Oxytelinae</taxon>
        <taxon>Oxytelus</taxon>
    </lineage>
</organism>
<keyword evidence="7 12" id="KW-0375">Hydrogen ion transport</keyword>